<dbReference type="AlphaFoldDB" id="A0A5D0UFM3"/>
<keyword evidence="2" id="KW-1185">Reference proteome</keyword>
<organism evidence="1 2">
    <name type="scientific">Actinomadura syzygii</name>
    <dbReference type="NCBI Taxonomy" id="1427538"/>
    <lineage>
        <taxon>Bacteria</taxon>
        <taxon>Bacillati</taxon>
        <taxon>Actinomycetota</taxon>
        <taxon>Actinomycetes</taxon>
        <taxon>Streptosporangiales</taxon>
        <taxon>Thermomonosporaceae</taxon>
        <taxon>Actinomadura</taxon>
    </lineage>
</organism>
<accession>A0A5D0UFM3</accession>
<dbReference type="RefSeq" id="WP_148349724.1">
    <property type="nucleotide sequence ID" value="NZ_JBHSBF010000009.1"/>
</dbReference>
<gene>
    <name evidence="1" type="ORF">FXF65_11355</name>
</gene>
<evidence type="ECO:0008006" key="3">
    <source>
        <dbReference type="Google" id="ProtNLM"/>
    </source>
</evidence>
<dbReference type="EMBL" id="VSFF01000004">
    <property type="protein sequence ID" value="TYC15929.1"/>
    <property type="molecule type" value="Genomic_DNA"/>
</dbReference>
<evidence type="ECO:0000313" key="1">
    <source>
        <dbReference type="EMBL" id="TYC15929.1"/>
    </source>
</evidence>
<protein>
    <recommendedName>
        <fullName evidence="3">SnoaL-like domain-containing protein</fullName>
    </recommendedName>
</protein>
<dbReference type="OrthoDB" id="2375018at2"/>
<name>A0A5D0UFM3_9ACTN</name>
<evidence type="ECO:0000313" key="2">
    <source>
        <dbReference type="Proteomes" id="UP000322634"/>
    </source>
</evidence>
<comment type="caution">
    <text evidence="1">The sequence shown here is derived from an EMBL/GenBank/DDBJ whole genome shotgun (WGS) entry which is preliminary data.</text>
</comment>
<reference evidence="1 2" key="1">
    <citation type="submission" date="2019-08" db="EMBL/GenBank/DDBJ databases">
        <title>Actinomadura sp. nov. CYP1-5 isolated from mountain soil.</title>
        <authorList>
            <person name="Songsumanus A."/>
            <person name="Kuncharoen N."/>
            <person name="Kudo T."/>
            <person name="Yuki M."/>
            <person name="Igarashi Y."/>
            <person name="Tanasupawat S."/>
        </authorList>
    </citation>
    <scope>NUCLEOTIDE SEQUENCE [LARGE SCALE GENOMIC DNA]</scope>
    <source>
        <strain evidence="1 2">GKU157</strain>
    </source>
</reference>
<dbReference type="Proteomes" id="UP000322634">
    <property type="component" value="Unassembled WGS sequence"/>
</dbReference>
<sequence>MKVFDVRDITAGVDAALAVVDDPKHRHMLKNYRRHALLEVSGFWEDILTPAMIVDHPVYRLTERGKTLVCDGMAEVRDFYSEIVGSGMNVFGALEEEIAVSDYGIFIEAIFAQVVRGDSAALAEEGVDPDGTYQVSHRFAAAWPYRDGRLVGEFIYDDTGSWRVDEVEHSALTSPADARKALAPYLEQSPLSEIENGLSLFKD</sequence>
<proteinExistence type="predicted"/>